<gene>
    <name evidence="7" type="ORF">DLAC_09805</name>
</gene>
<feature type="domain" description="Conserved oligomeric Golgi complex subunit 5 helical" evidence="6">
    <location>
        <begin position="169"/>
        <end position="369"/>
    </location>
</feature>
<dbReference type="GO" id="GO:0017119">
    <property type="term" value="C:Golgi transport complex"/>
    <property type="evidence" value="ECO:0007669"/>
    <property type="project" value="InterPro"/>
</dbReference>
<dbReference type="Pfam" id="PF10392">
    <property type="entry name" value="COG5_N"/>
    <property type="match status" value="1"/>
</dbReference>
<dbReference type="PANTHER" id="PTHR13228:SF3">
    <property type="entry name" value="CONSERVED OLIGOMERIC GOLGI COMPLEX SUBUNIT 5"/>
    <property type="match status" value="1"/>
</dbReference>
<dbReference type="InParanoid" id="A0A151Z7B8"/>
<dbReference type="OrthoDB" id="18786at2759"/>
<evidence type="ECO:0000259" key="6">
    <source>
        <dbReference type="Pfam" id="PF20649"/>
    </source>
</evidence>
<dbReference type="GO" id="GO:0000139">
    <property type="term" value="C:Golgi membrane"/>
    <property type="evidence" value="ECO:0007669"/>
    <property type="project" value="UniProtKB-SubCell"/>
</dbReference>
<keyword evidence="4" id="KW-0472">Membrane</keyword>
<dbReference type="InterPro" id="IPR048485">
    <property type="entry name" value="COG5_helical"/>
</dbReference>
<dbReference type="OMA" id="MMVEYFE"/>
<keyword evidence="3" id="KW-0333">Golgi apparatus</keyword>
<dbReference type="GO" id="GO:0006891">
    <property type="term" value="P:intra-Golgi vesicle-mediated transport"/>
    <property type="evidence" value="ECO:0007669"/>
    <property type="project" value="InterPro"/>
</dbReference>
<dbReference type="AlphaFoldDB" id="A0A151Z7B8"/>
<evidence type="ECO:0000313" key="8">
    <source>
        <dbReference type="Proteomes" id="UP000076078"/>
    </source>
</evidence>
<dbReference type="InterPro" id="IPR019465">
    <property type="entry name" value="Cog5"/>
</dbReference>
<dbReference type="PANTHER" id="PTHR13228">
    <property type="entry name" value="CONSERVED OLIGOMERIC GOLGI COMPLEX COMPONENT 5"/>
    <property type="match status" value="1"/>
</dbReference>
<evidence type="ECO:0000256" key="3">
    <source>
        <dbReference type="ARBA" id="ARBA00023034"/>
    </source>
</evidence>
<evidence type="ECO:0000256" key="4">
    <source>
        <dbReference type="ARBA" id="ARBA00023136"/>
    </source>
</evidence>
<dbReference type="FunCoup" id="A0A151Z7B8">
    <property type="interactions" value="150"/>
</dbReference>
<dbReference type="EMBL" id="LODT01000039">
    <property type="protein sequence ID" value="KYQ89828.1"/>
    <property type="molecule type" value="Genomic_DNA"/>
</dbReference>
<keyword evidence="8" id="KW-1185">Reference proteome</keyword>
<organism evidence="7 8">
    <name type="scientific">Tieghemostelium lacteum</name>
    <name type="common">Slime mold</name>
    <name type="synonym">Dictyostelium lacteum</name>
    <dbReference type="NCBI Taxonomy" id="361077"/>
    <lineage>
        <taxon>Eukaryota</taxon>
        <taxon>Amoebozoa</taxon>
        <taxon>Evosea</taxon>
        <taxon>Eumycetozoa</taxon>
        <taxon>Dictyostelia</taxon>
        <taxon>Dictyosteliales</taxon>
        <taxon>Raperosteliaceae</taxon>
        <taxon>Tieghemostelium</taxon>
    </lineage>
</organism>
<name>A0A151Z7B8_TIELA</name>
<dbReference type="Proteomes" id="UP000076078">
    <property type="component" value="Unassembled WGS sequence"/>
</dbReference>
<dbReference type="STRING" id="361077.A0A151Z7B8"/>
<evidence type="ECO:0000256" key="2">
    <source>
        <dbReference type="ARBA" id="ARBA00020974"/>
    </source>
</evidence>
<proteinExistence type="predicted"/>
<evidence type="ECO:0000259" key="5">
    <source>
        <dbReference type="Pfam" id="PF10392"/>
    </source>
</evidence>
<evidence type="ECO:0000256" key="1">
    <source>
        <dbReference type="ARBA" id="ARBA00004395"/>
    </source>
</evidence>
<accession>A0A151Z7B8</accession>
<feature type="domain" description="Conserved oligomeric Golgi complex subunit 5 N-terminal" evidence="5">
    <location>
        <begin position="15"/>
        <end position="138"/>
    </location>
</feature>
<protein>
    <recommendedName>
        <fullName evidence="2">Conserved oligomeric Golgi complex subunit 5</fullName>
    </recommendedName>
</protein>
<reference evidence="7 8" key="1">
    <citation type="submission" date="2015-12" db="EMBL/GenBank/DDBJ databases">
        <title>Dictyostelia acquired genes for synthesis and detection of signals that induce cell-type specialization by lateral gene transfer from prokaryotes.</title>
        <authorList>
            <person name="Gloeckner G."/>
            <person name="Schaap P."/>
        </authorList>
    </citation>
    <scope>NUCLEOTIDE SEQUENCE [LARGE SCALE GENOMIC DNA]</scope>
    <source>
        <strain evidence="7 8">TK</strain>
    </source>
</reference>
<dbReference type="Pfam" id="PF20649">
    <property type="entry name" value="COG5_C"/>
    <property type="match status" value="1"/>
</dbReference>
<comment type="subcellular location">
    <subcellularLocation>
        <location evidence="1">Golgi apparatus membrane</location>
        <topology evidence="1">Peripheral membrane protein</topology>
    </subcellularLocation>
</comment>
<dbReference type="InterPro" id="IPR049176">
    <property type="entry name" value="COG5_N"/>
</dbReference>
<evidence type="ECO:0000313" key="7">
    <source>
        <dbReference type="EMBL" id="KYQ89828.1"/>
    </source>
</evidence>
<sequence length="806" mass="92475">MKSQIFDGNNSNIYNEFLGEQFDVISYTSNALKVSSISSSITTLEESTNELNIELNEKVKNNYEELFKQANNLKDMEDLTDSLKQGVDNLETSINRMKLDIGEPFNKVSLKIKQLERVQYTCELLRKIIRYLTLVKKLKSNLQSHQRDLSKAAQSIAEIQVLYKENDDLIGIDIIDLQVEWVRQCSDQVNTIASSLLSQALENQNQSLVANSLQVFYNMGTLNDRVNSLLSSMIDRIQKSIKTQLTLGISSTATTSKQTQSSLNTPDRTLHQKLEVLFDIIYNTTIECIHLQRVLAKIKDQNTHKPLLEYIKINDSNNNGSGTISISNYLWKSIIKLLEVNFIQSSKNNAVIDNTLTMEYPRISRILLDSQKKLQSYCDLAQQQQQLQVSLSFFSKEEQRSSLLMTIAPFEKQYLDRAYMKMTNLLNSGFQQSTSQQSSWTRATSGSSGTTTSVPTGKQMVELSKIIWSEIEILIGHQDESLLLKMTKIISKVLDSFAVKVESMLQQQQLSWDSIDFRQAPPSSGHQLCFSLFNATMQLCNSIQSLLISQTQILKSESYESIDQSIGHLQRISTQILTPLFNSFQLSIQSVLMQMHPEDWSSSQPTKTNRYIDSLKDLLQQFQHHYLCKFTPCLLLNQHRKSLISGIIVQFLRNCSLLKPISESGKLRLANDFVSLELALTPLFQEGIREVGEPYQWLRSYKQFMFRDHQNIESFKLSPELHSLPLLIVLQNLISRGPKELQPPHLVANLSLTQYFHWLNTHKDDEILRLFRLSMDNYVQVINDRKEKEFSPIYLILLSLLPVNKK</sequence>
<comment type="caution">
    <text evidence="7">The sequence shown here is derived from an EMBL/GenBank/DDBJ whole genome shotgun (WGS) entry which is preliminary data.</text>
</comment>